<proteinExistence type="inferred from homology"/>
<dbReference type="EMBL" id="GBXI01009831">
    <property type="protein sequence ID" value="JAD04461.1"/>
    <property type="molecule type" value="Transcribed_RNA"/>
</dbReference>
<keyword evidence="10" id="KW-0804">Transcription</keyword>
<evidence type="ECO:0000256" key="6">
    <source>
        <dbReference type="ARBA" id="ARBA00022999"/>
    </source>
</evidence>
<keyword evidence="7" id="KW-0805">Transcription regulation</keyword>
<organism evidence="14">
    <name type="scientific">Zeugodacus cucurbitae</name>
    <name type="common">Melon fruit fly</name>
    <name type="synonym">Bactrocera cucurbitae</name>
    <dbReference type="NCBI Taxonomy" id="28588"/>
    <lineage>
        <taxon>Eukaryota</taxon>
        <taxon>Metazoa</taxon>
        <taxon>Ecdysozoa</taxon>
        <taxon>Arthropoda</taxon>
        <taxon>Hexapoda</taxon>
        <taxon>Insecta</taxon>
        <taxon>Pterygota</taxon>
        <taxon>Neoptera</taxon>
        <taxon>Endopterygota</taxon>
        <taxon>Diptera</taxon>
        <taxon>Brachycera</taxon>
        <taxon>Muscomorpha</taxon>
        <taxon>Tephritoidea</taxon>
        <taxon>Tephritidae</taxon>
        <taxon>Zeugodacus</taxon>
        <taxon>Zeugodacus</taxon>
    </lineage>
</organism>
<dbReference type="GO" id="GO:0005634">
    <property type="term" value="C:nucleus"/>
    <property type="evidence" value="ECO:0007669"/>
    <property type="project" value="UniProtKB-SubCell"/>
</dbReference>
<comment type="subcellular location">
    <subcellularLocation>
        <location evidence="2">Cytoplasm</location>
    </subcellularLocation>
    <subcellularLocation>
        <location evidence="1">Nucleus</location>
    </subcellularLocation>
</comment>
<dbReference type="PROSITE" id="PS50001">
    <property type="entry name" value="SH2"/>
    <property type="match status" value="1"/>
</dbReference>
<dbReference type="Pfam" id="PF01017">
    <property type="entry name" value="STAT_alpha"/>
    <property type="match status" value="1"/>
</dbReference>
<sequence length="517" mass="59153">MNAEMIISPGTGNGGMVPSLGDDDLIQLYSDLQHLSASILAFQSDQHQQSTERNGLIMTLGNLLQEYGVIQDQLIGTLKAWQRKQTLAGNGAPPPSNLDSIQKIVETLFDHITEIILFINNLLQMGNEAILNEYLQQAQELKHILIVSTFIVETQPPQVMRKLAGKNSATVRWLIGDKLGIHLSKPVVKCEILSEDLAKRLTVENIRMPPESSGTMTNNECEMIYDSNTRKFSAEFSNLMISDVQRFERRGSEYVTDRKHTLLFYTTALFNGHAINSWAISVPLIVIVHVNQASNAWATIIWDNAFSAIEREPFKVPERVHYIQILEALDMYFGYHTGRNLTQDNLNTIANKLRVDETGQLNDFISFSQFCKDKMPNCAFSFWEWFYDIKEFTKNVLQEEWTNGHIVGFISEREAREILTHQDNGTFLLRFSDDIKGGISIAYRDCCGEIIMLEPWTRFDFHIRFLADRIRDLNILNIVYPTMMPSNAAFRTPFPRHDVPGYINRNTFVLNVMENID</sequence>
<protein>
    <submittedName>
        <fullName evidence="14">Signal transducer and transcription activator</fullName>
    </submittedName>
</protein>
<feature type="domain" description="SH2" evidence="13">
    <location>
        <begin position="401"/>
        <end position="444"/>
    </location>
</feature>
<evidence type="ECO:0000256" key="8">
    <source>
        <dbReference type="ARBA" id="ARBA00023125"/>
    </source>
</evidence>
<dbReference type="Pfam" id="PF21354">
    <property type="entry name" value="STAT_linker"/>
    <property type="match status" value="1"/>
</dbReference>
<comment type="similarity">
    <text evidence="3">Belongs to the transcription factor STAT family.</text>
</comment>
<dbReference type="GO" id="GO:0005737">
    <property type="term" value="C:cytoplasm"/>
    <property type="evidence" value="ECO:0007669"/>
    <property type="project" value="UniProtKB-SubCell"/>
</dbReference>
<dbReference type="SUPFAM" id="SSF47655">
    <property type="entry name" value="STAT"/>
    <property type="match status" value="1"/>
</dbReference>
<reference evidence="14" key="2">
    <citation type="journal article" date="2015" name="Gigascience">
        <title>Reconstructing a comprehensive transcriptome assembly of a white-pupal translocated strain of the pest fruit fly Bactrocera cucurbitae.</title>
        <authorList>
            <person name="Sim S.B."/>
            <person name="Calla B."/>
            <person name="Hall B."/>
            <person name="DeRego T."/>
            <person name="Geib S.M."/>
        </authorList>
    </citation>
    <scope>NUCLEOTIDE SEQUENCE</scope>
</reference>
<evidence type="ECO:0000256" key="1">
    <source>
        <dbReference type="ARBA" id="ARBA00004123"/>
    </source>
</evidence>
<dbReference type="Pfam" id="PF00017">
    <property type="entry name" value="SH2"/>
    <property type="match status" value="1"/>
</dbReference>
<dbReference type="CDD" id="cd09919">
    <property type="entry name" value="SH2_STAT_family"/>
    <property type="match status" value="1"/>
</dbReference>
<name>A0A0A1X0N4_ZEUCU</name>
<dbReference type="AlphaFoldDB" id="A0A0A1X0N4"/>
<keyword evidence="8" id="KW-0238">DNA-binding</keyword>
<dbReference type="PANTHER" id="PTHR11801">
    <property type="entry name" value="SIGNAL TRANSDUCER AND ACTIVATOR OF TRANSCRIPTION"/>
    <property type="match status" value="1"/>
</dbReference>
<dbReference type="InterPro" id="IPR012345">
    <property type="entry name" value="STAT_TF_DNA-bd_N"/>
</dbReference>
<evidence type="ECO:0000256" key="7">
    <source>
        <dbReference type="ARBA" id="ARBA00023015"/>
    </source>
</evidence>
<keyword evidence="4" id="KW-0963">Cytoplasm</keyword>
<evidence type="ECO:0000313" key="14">
    <source>
        <dbReference type="EMBL" id="JAD04461.1"/>
    </source>
</evidence>
<evidence type="ECO:0000256" key="2">
    <source>
        <dbReference type="ARBA" id="ARBA00004496"/>
    </source>
</evidence>
<keyword evidence="6 12" id="KW-0727">SH2 domain</keyword>
<dbReference type="GO" id="GO:0003700">
    <property type="term" value="F:DNA-binding transcription factor activity"/>
    <property type="evidence" value="ECO:0007669"/>
    <property type="project" value="InterPro"/>
</dbReference>
<dbReference type="Pfam" id="PF02864">
    <property type="entry name" value="STAT_bind"/>
    <property type="match status" value="1"/>
</dbReference>
<keyword evidence="5" id="KW-0597">Phosphoprotein</keyword>
<reference evidence="14" key="1">
    <citation type="submission" date="2014-11" db="EMBL/GenBank/DDBJ databases">
        <authorList>
            <person name="Geib S."/>
        </authorList>
    </citation>
    <scope>NUCLEOTIDE SEQUENCE</scope>
</reference>
<dbReference type="InterPro" id="IPR048988">
    <property type="entry name" value="STAT_linker"/>
</dbReference>
<dbReference type="CDD" id="cd14801">
    <property type="entry name" value="STAT_DBD"/>
    <property type="match status" value="1"/>
</dbReference>
<accession>A0A0A1X0N4</accession>
<evidence type="ECO:0000256" key="3">
    <source>
        <dbReference type="ARBA" id="ARBA00005586"/>
    </source>
</evidence>
<dbReference type="Gene3D" id="1.10.238.10">
    <property type="entry name" value="EF-hand"/>
    <property type="match status" value="1"/>
</dbReference>
<keyword evidence="11" id="KW-0539">Nucleus</keyword>
<dbReference type="SUPFAM" id="SSF55550">
    <property type="entry name" value="SH2 domain"/>
    <property type="match status" value="1"/>
</dbReference>
<dbReference type="GO" id="GO:0003677">
    <property type="term" value="F:DNA binding"/>
    <property type="evidence" value="ECO:0007669"/>
    <property type="project" value="UniProtKB-KW"/>
</dbReference>
<dbReference type="Gene3D" id="3.30.505.10">
    <property type="entry name" value="SH2 domain"/>
    <property type="match status" value="1"/>
</dbReference>
<dbReference type="Gene3D" id="1.20.1050.20">
    <property type="entry name" value="STAT transcription factor, all-alpha domain"/>
    <property type="match status" value="1"/>
</dbReference>
<evidence type="ECO:0000256" key="9">
    <source>
        <dbReference type="ARBA" id="ARBA00023159"/>
    </source>
</evidence>
<evidence type="ECO:0000256" key="11">
    <source>
        <dbReference type="ARBA" id="ARBA00023242"/>
    </source>
</evidence>
<dbReference type="InterPro" id="IPR015988">
    <property type="entry name" value="STAT_TF_CC"/>
</dbReference>
<evidence type="ECO:0000256" key="4">
    <source>
        <dbReference type="ARBA" id="ARBA00022490"/>
    </source>
</evidence>
<dbReference type="InterPro" id="IPR013800">
    <property type="entry name" value="STAT_TF_alpha"/>
</dbReference>
<dbReference type="GO" id="GO:0006357">
    <property type="term" value="P:regulation of transcription by RNA polymerase II"/>
    <property type="evidence" value="ECO:0007669"/>
    <property type="project" value="UniProtKB-ARBA"/>
</dbReference>
<dbReference type="InterPro" id="IPR008967">
    <property type="entry name" value="p53-like_TF_DNA-bd_sf"/>
</dbReference>
<evidence type="ECO:0000256" key="5">
    <source>
        <dbReference type="ARBA" id="ARBA00022553"/>
    </source>
</evidence>
<evidence type="ECO:0000256" key="12">
    <source>
        <dbReference type="PROSITE-ProRule" id="PRU00191"/>
    </source>
</evidence>
<keyword evidence="9" id="KW-0010">Activator</keyword>
<dbReference type="InterPro" id="IPR036860">
    <property type="entry name" value="SH2_dom_sf"/>
</dbReference>
<dbReference type="InterPro" id="IPR013801">
    <property type="entry name" value="STAT_TF_DNA-bd"/>
</dbReference>
<evidence type="ECO:0000259" key="13">
    <source>
        <dbReference type="PROSITE" id="PS50001"/>
    </source>
</evidence>
<dbReference type="InterPro" id="IPR000980">
    <property type="entry name" value="SH2"/>
</dbReference>
<dbReference type="GO" id="GO:0007165">
    <property type="term" value="P:signal transduction"/>
    <property type="evidence" value="ECO:0007669"/>
    <property type="project" value="InterPro"/>
</dbReference>
<dbReference type="Gene3D" id="2.60.40.630">
    <property type="entry name" value="STAT transcription factor, DNA-binding domain"/>
    <property type="match status" value="1"/>
</dbReference>
<dbReference type="InterPro" id="IPR001217">
    <property type="entry name" value="STAT"/>
</dbReference>
<evidence type="ECO:0000256" key="10">
    <source>
        <dbReference type="ARBA" id="ARBA00023163"/>
    </source>
</evidence>
<dbReference type="SUPFAM" id="SSF49417">
    <property type="entry name" value="p53-like transcription factors"/>
    <property type="match status" value="1"/>
</dbReference>
<gene>
    <name evidence="14" type="primary">Stat92E_2</name>
    <name evidence="14" type="ORF">g.43799</name>
</gene>